<dbReference type="Proteomes" id="UP000067626">
    <property type="component" value="Chromosome"/>
</dbReference>
<dbReference type="InterPro" id="IPR007349">
    <property type="entry name" value="DUF418"/>
</dbReference>
<feature type="domain" description="DUF418" evidence="3">
    <location>
        <begin position="281"/>
        <end position="443"/>
    </location>
</feature>
<feature type="transmembrane region" description="Helical" evidence="2">
    <location>
        <begin position="400"/>
        <end position="419"/>
    </location>
</feature>
<reference evidence="4 5" key="1">
    <citation type="submission" date="2015-07" db="EMBL/GenBank/DDBJ databases">
        <title>Genome analysis of myxobacterium Chondromyces crocatus Cm c5 reveals a high potential for natural compound synthesis and the genetic basis for the loss of fruiting body formation.</title>
        <authorList>
            <person name="Zaburannyi N."/>
            <person name="Bunk B."/>
            <person name="Maier J."/>
            <person name="Overmann J."/>
            <person name="Mueller R."/>
        </authorList>
    </citation>
    <scope>NUCLEOTIDE SEQUENCE [LARGE SCALE GENOMIC DNA]</scope>
    <source>
        <strain evidence="4 5">Cm c5</strain>
    </source>
</reference>
<evidence type="ECO:0000313" key="5">
    <source>
        <dbReference type="Proteomes" id="UP000067626"/>
    </source>
</evidence>
<feature type="transmembrane region" description="Helical" evidence="2">
    <location>
        <begin position="104"/>
        <end position="126"/>
    </location>
</feature>
<feature type="region of interest" description="Disordered" evidence="1">
    <location>
        <begin position="1"/>
        <end position="55"/>
    </location>
</feature>
<evidence type="ECO:0000256" key="1">
    <source>
        <dbReference type="SAM" id="MobiDB-lite"/>
    </source>
</evidence>
<dbReference type="Pfam" id="PF04235">
    <property type="entry name" value="DUF418"/>
    <property type="match status" value="1"/>
</dbReference>
<feature type="compositionally biased region" description="Low complexity" evidence="1">
    <location>
        <begin position="44"/>
        <end position="55"/>
    </location>
</feature>
<dbReference type="PATRIC" id="fig|52.7.peg.9240"/>
<gene>
    <name evidence="4" type="ORF">CMC5_084070</name>
</gene>
<dbReference type="AlphaFoldDB" id="A0A0K1EU44"/>
<feature type="transmembrane region" description="Helical" evidence="2">
    <location>
        <begin position="337"/>
        <end position="355"/>
    </location>
</feature>
<feature type="transmembrane region" description="Helical" evidence="2">
    <location>
        <begin position="298"/>
        <end position="317"/>
    </location>
</feature>
<feature type="transmembrane region" description="Helical" evidence="2">
    <location>
        <begin position="194"/>
        <end position="213"/>
    </location>
</feature>
<evidence type="ECO:0000313" key="4">
    <source>
        <dbReference type="EMBL" id="AKT44167.1"/>
    </source>
</evidence>
<keyword evidence="5" id="KW-1185">Reference proteome</keyword>
<name>A0A0K1EU44_CHOCO</name>
<dbReference type="KEGG" id="ccro:CMC5_084070"/>
<feature type="transmembrane region" description="Helical" evidence="2">
    <location>
        <begin position="375"/>
        <end position="394"/>
    </location>
</feature>
<feature type="transmembrane region" description="Helical" evidence="2">
    <location>
        <begin position="266"/>
        <end position="286"/>
    </location>
</feature>
<sequence length="449" mass="48938">MRAVGGLPEGWDPELCSAPPTHGPMNQESLPSPGAVRAERALAPDETPSAAEPTAPADRLDVLDALRGVALFGILAVNLTYWFRDHPSRSVLDPDLFRGVADRAAEFAVITFFNGKFLTLFAMLFGAGLALQREHALARGGGFHGRALRRLAVLLLFGVAHVGLLWMGDVLHVYALLGPLLLLFLGCTTRTLTFWAALVFALPPILVTCRLVVGGLARAVPPVEELESARQHVEVALQVYGHGGWLEVARYRIHDYVQYLPTLLPAAYAAFGSFLVGVLVWRSGVVQEPARHRASLRRMLIGGLVLGVGVTLLEGTMSQRVPSGWRGLVDLVSAFQPAVYVAQALAYGAGVLLLLQRPGWGARFSWVTAAGRMALSCYLLQSLLCGIIFYGYGFGLYGHLGPAAGLLVVFGIYAVELALSRWWLSRYRFGPLEWLWRTLTYGKRQPMRS</sequence>
<evidence type="ECO:0000259" key="3">
    <source>
        <dbReference type="Pfam" id="PF04235"/>
    </source>
</evidence>
<feature type="transmembrane region" description="Helical" evidence="2">
    <location>
        <begin position="65"/>
        <end position="84"/>
    </location>
</feature>
<protein>
    <recommendedName>
        <fullName evidence="3">DUF418 domain-containing protein</fullName>
    </recommendedName>
</protein>
<feature type="transmembrane region" description="Helical" evidence="2">
    <location>
        <begin position="171"/>
        <end position="187"/>
    </location>
</feature>
<dbReference type="InterPro" id="IPR052529">
    <property type="entry name" value="Bact_Transport_Assoc"/>
</dbReference>
<accession>A0A0K1EU44</accession>
<feature type="transmembrane region" description="Helical" evidence="2">
    <location>
        <begin position="147"/>
        <end position="165"/>
    </location>
</feature>
<dbReference type="PANTHER" id="PTHR30590:SF2">
    <property type="entry name" value="INNER MEMBRANE PROTEIN"/>
    <property type="match status" value="1"/>
</dbReference>
<keyword evidence="2" id="KW-0472">Membrane</keyword>
<dbReference type="EMBL" id="CP012159">
    <property type="protein sequence ID" value="AKT44167.1"/>
    <property type="molecule type" value="Genomic_DNA"/>
</dbReference>
<keyword evidence="2" id="KW-0812">Transmembrane</keyword>
<proteinExistence type="predicted"/>
<keyword evidence="2" id="KW-1133">Transmembrane helix</keyword>
<organism evidence="4 5">
    <name type="scientific">Chondromyces crocatus</name>
    <dbReference type="NCBI Taxonomy" id="52"/>
    <lineage>
        <taxon>Bacteria</taxon>
        <taxon>Pseudomonadati</taxon>
        <taxon>Myxococcota</taxon>
        <taxon>Polyangia</taxon>
        <taxon>Polyangiales</taxon>
        <taxon>Polyangiaceae</taxon>
        <taxon>Chondromyces</taxon>
    </lineage>
</organism>
<evidence type="ECO:0000256" key="2">
    <source>
        <dbReference type="SAM" id="Phobius"/>
    </source>
</evidence>
<dbReference type="PANTHER" id="PTHR30590">
    <property type="entry name" value="INNER MEMBRANE PROTEIN"/>
    <property type="match status" value="1"/>
</dbReference>